<dbReference type="Proteomes" id="UP000509597">
    <property type="component" value="Chromosome"/>
</dbReference>
<name>A0A7H9BL58_9NEIS</name>
<organism evidence="1 2">
    <name type="scientific">Chitinibacter bivalviorum</name>
    <dbReference type="NCBI Taxonomy" id="2739434"/>
    <lineage>
        <taxon>Bacteria</taxon>
        <taxon>Pseudomonadati</taxon>
        <taxon>Pseudomonadota</taxon>
        <taxon>Betaproteobacteria</taxon>
        <taxon>Neisseriales</taxon>
        <taxon>Chitinibacteraceae</taxon>
        <taxon>Chitinibacter</taxon>
    </lineage>
</organism>
<protein>
    <submittedName>
        <fullName evidence="1">Uncharacterized protein</fullName>
    </submittedName>
</protein>
<dbReference type="KEGG" id="chiz:HQ393_14835"/>
<keyword evidence="2" id="KW-1185">Reference proteome</keyword>
<sequence length="88" mass="10088">MLVISVLCFLVLFAIAAYFFRFFPWTRREWEALPTKAEYIAEHGSTEEVACCKCGSTNTFDFGGLNPGMTNRKVLCTKCKTALWRESY</sequence>
<dbReference type="EMBL" id="CP058627">
    <property type="protein sequence ID" value="QLG89415.1"/>
    <property type="molecule type" value="Genomic_DNA"/>
</dbReference>
<accession>A0A7H9BL58</accession>
<dbReference type="RefSeq" id="WP_179356033.1">
    <property type="nucleotide sequence ID" value="NZ_CP058627.1"/>
</dbReference>
<proteinExistence type="predicted"/>
<evidence type="ECO:0000313" key="2">
    <source>
        <dbReference type="Proteomes" id="UP000509597"/>
    </source>
</evidence>
<evidence type="ECO:0000313" key="1">
    <source>
        <dbReference type="EMBL" id="QLG89415.1"/>
    </source>
</evidence>
<dbReference type="AlphaFoldDB" id="A0A7H9BL58"/>
<gene>
    <name evidence="1" type="ORF">HQ393_14835</name>
</gene>
<reference evidence="1 2" key="1">
    <citation type="submission" date="2020-07" db="EMBL/GenBank/DDBJ databases">
        <title>Complete genome sequence of Chitinibacter sp. 2T18.</title>
        <authorList>
            <person name="Bae J.-W."/>
            <person name="Choi J.-W."/>
        </authorList>
    </citation>
    <scope>NUCLEOTIDE SEQUENCE [LARGE SCALE GENOMIC DNA]</scope>
    <source>
        <strain evidence="1 2">2T18</strain>
    </source>
</reference>